<sequence length="262" mass="28613">MAESSSSSKQDRALQAKNLAERCFLAGDVAGAKRWCQNAQKLDPELPGVAQAAAAYDVHSAAARKAIGVAGCGPDWYAVLGLPQPRSGLVTHHDAVKKQYRKLCLLVHPDKNTSAAADGAFKLVQTAWDVLSTRHPPPGAAAASACTPPMREEELFRTKPTAAAPAKTTPSQQPPKPQQSAPRRPQVVQMRRPAQTKQHRPTMPPPPPLVTRPSPTRGKCQYCDAAMSKSFRCMSCHRSPMDNKPGYSDNDEYDDYYYHDDR</sequence>
<dbReference type="SUPFAM" id="SSF46565">
    <property type="entry name" value="Chaperone J-domain"/>
    <property type="match status" value="1"/>
</dbReference>
<name>A0A0E0KFK9_ORYPU</name>
<evidence type="ECO:0000259" key="2">
    <source>
        <dbReference type="PROSITE" id="PS50076"/>
    </source>
</evidence>
<dbReference type="STRING" id="4537.A0A0E0KFK9"/>
<feature type="region of interest" description="Disordered" evidence="1">
    <location>
        <begin position="238"/>
        <end position="262"/>
    </location>
</feature>
<dbReference type="AlphaFoldDB" id="A0A0E0KFK9"/>
<feature type="compositionally biased region" description="Low complexity" evidence="1">
    <location>
        <begin position="158"/>
        <end position="171"/>
    </location>
</feature>
<feature type="region of interest" description="Disordered" evidence="1">
    <location>
        <begin position="135"/>
        <end position="216"/>
    </location>
</feature>
<evidence type="ECO:0000313" key="4">
    <source>
        <dbReference type="Proteomes" id="UP000026962"/>
    </source>
</evidence>
<keyword evidence="4" id="KW-1185">Reference proteome</keyword>
<dbReference type="InterPro" id="IPR001623">
    <property type="entry name" value="DnaJ_domain"/>
</dbReference>
<reference evidence="3" key="2">
    <citation type="submission" date="2018-05" db="EMBL/GenBank/DDBJ databases">
        <title>OpunRS2 (Oryza punctata Reference Sequence Version 2).</title>
        <authorList>
            <person name="Zhang J."/>
            <person name="Kudrna D."/>
            <person name="Lee S."/>
            <person name="Talag J."/>
            <person name="Welchert J."/>
            <person name="Wing R.A."/>
        </authorList>
    </citation>
    <scope>NUCLEOTIDE SEQUENCE [LARGE SCALE GENOMIC DNA]</scope>
</reference>
<proteinExistence type="predicted"/>
<dbReference type="PANTHER" id="PTHR44137:SF53">
    <property type="entry name" value="DNAJ DOMAIN CONTAINING PROTEIN, EXPRESSED"/>
    <property type="match status" value="1"/>
</dbReference>
<organism evidence="3">
    <name type="scientific">Oryza punctata</name>
    <name type="common">Red rice</name>
    <dbReference type="NCBI Taxonomy" id="4537"/>
    <lineage>
        <taxon>Eukaryota</taxon>
        <taxon>Viridiplantae</taxon>
        <taxon>Streptophyta</taxon>
        <taxon>Embryophyta</taxon>
        <taxon>Tracheophyta</taxon>
        <taxon>Spermatophyta</taxon>
        <taxon>Magnoliopsida</taxon>
        <taxon>Liliopsida</taxon>
        <taxon>Poales</taxon>
        <taxon>Poaceae</taxon>
        <taxon>BOP clade</taxon>
        <taxon>Oryzoideae</taxon>
        <taxon>Oryzeae</taxon>
        <taxon>Oryzinae</taxon>
        <taxon>Oryza</taxon>
    </lineage>
</organism>
<evidence type="ECO:0000256" key="1">
    <source>
        <dbReference type="SAM" id="MobiDB-lite"/>
    </source>
</evidence>
<evidence type="ECO:0000313" key="3">
    <source>
        <dbReference type="EnsemblPlants" id="OPUNC03G21590.1"/>
    </source>
</evidence>
<dbReference type="PANTHER" id="PTHR44137">
    <property type="entry name" value="BNAC03G44070D PROTEIN"/>
    <property type="match status" value="1"/>
</dbReference>
<feature type="domain" description="J" evidence="2">
    <location>
        <begin position="75"/>
        <end position="136"/>
    </location>
</feature>
<dbReference type="HOGENOM" id="CLU_081972_0_0_1"/>
<dbReference type="CDD" id="cd06257">
    <property type="entry name" value="DnaJ"/>
    <property type="match status" value="1"/>
</dbReference>
<dbReference type="eggNOG" id="ENOG502R3HP">
    <property type="taxonomic scope" value="Eukaryota"/>
</dbReference>
<dbReference type="Proteomes" id="UP000026962">
    <property type="component" value="Chromosome 3"/>
</dbReference>
<dbReference type="InterPro" id="IPR036869">
    <property type="entry name" value="J_dom_sf"/>
</dbReference>
<dbReference type="SMART" id="SM00271">
    <property type="entry name" value="DnaJ"/>
    <property type="match status" value="1"/>
</dbReference>
<reference evidence="3" key="1">
    <citation type="submission" date="2015-04" db="UniProtKB">
        <authorList>
            <consortium name="EnsemblPlants"/>
        </authorList>
    </citation>
    <scope>IDENTIFICATION</scope>
</reference>
<accession>A0A0E0KFK9</accession>
<dbReference type="EnsemblPlants" id="OPUNC03G21590.1">
    <property type="protein sequence ID" value="OPUNC03G21590.1"/>
    <property type="gene ID" value="OPUNC03G21590"/>
</dbReference>
<protein>
    <recommendedName>
        <fullName evidence="2">J domain-containing protein</fullName>
    </recommendedName>
</protein>
<dbReference type="Pfam" id="PF00226">
    <property type="entry name" value="DnaJ"/>
    <property type="match status" value="1"/>
</dbReference>
<feature type="compositionally biased region" description="Low complexity" evidence="1">
    <location>
        <begin position="178"/>
        <end position="195"/>
    </location>
</feature>
<dbReference type="Gramene" id="OPUNC03G21590.1">
    <property type="protein sequence ID" value="OPUNC03G21590.1"/>
    <property type="gene ID" value="OPUNC03G21590"/>
</dbReference>
<dbReference type="OMA" id="MSCHRSP"/>
<dbReference type="PROSITE" id="PS50076">
    <property type="entry name" value="DNAJ_2"/>
    <property type="match status" value="1"/>
</dbReference>
<dbReference type="GO" id="GO:0005783">
    <property type="term" value="C:endoplasmic reticulum"/>
    <property type="evidence" value="ECO:0007669"/>
    <property type="project" value="UniProtKB-ARBA"/>
</dbReference>
<dbReference type="Gene3D" id="1.10.287.110">
    <property type="entry name" value="DnaJ domain"/>
    <property type="match status" value="1"/>
</dbReference>